<dbReference type="Pfam" id="PF06127">
    <property type="entry name" value="Mpo1-like"/>
    <property type="match status" value="1"/>
</dbReference>
<name>A7TJH1_VANPO</name>
<keyword evidence="1" id="KW-1133">Transmembrane helix</keyword>
<feature type="transmembrane region" description="Helical" evidence="1">
    <location>
        <begin position="63"/>
        <end position="87"/>
    </location>
</feature>
<dbReference type="PANTHER" id="PTHR28026">
    <property type="entry name" value="DUF962 DOMAIN PROTEIN (AFU_ORTHOLOGUE AFUA_8G05310)"/>
    <property type="match status" value="1"/>
</dbReference>
<accession>A7TJH1</accession>
<gene>
    <name evidence="2" type="ORF">Kpol_1061p46</name>
</gene>
<dbReference type="OMA" id="ETHFAFY"/>
<dbReference type="GO" id="GO:0005783">
    <property type="term" value="C:endoplasmic reticulum"/>
    <property type="evidence" value="ECO:0007669"/>
    <property type="project" value="TreeGrafter"/>
</dbReference>
<evidence type="ECO:0000313" key="2">
    <source>
        <dbReference type="EMBL" id="EDO17621.1"/>
    </source>
</evidence>
<dbReference type="GO" id="GO:0016020">
    <property type="term" value="C:membrane"/>
    <property type="evidence" value="ECO:0007669"/>
    <property type="project" value="GOC"/>
</dbReference>
<dbReference type="PANTHER" id="PTHR28026:SF9">
    <property type="entry name" value="2-HYDROXY-PALMITIC ACID DIOXYGENASE MPO1"/>
    <property type="match status" value="1"/>
</dbReference>
<dbReference type="OrthoDB" id="2124888at2759"/>
<organism evidence="3">
    <name type="scientific">Vanderwaltozyma polyspora (strain ATCC 22028 / DSM 70294 / BCRC 21397 / CBS 2163 / NBRC 10782 / NRRL Y-8283 / UCD 57-17)</name>
    <name type="common">Kluyveromyces polysporus</name>
    <dbReference type="NCBI Taxonomy" id="436907"/>
    <lineage>
        <taxon>Eukaryota</taxon>
        <taxon>Fungi</taxon>
        <taxon>Dikarya</taxon>
        <taxon>Ascomycota</taxon>
        <taxon>Saccharomycotina</taxon>
        <taxon>Saccharomycetes</taxon>
        <taxon>Saccharomycetales</taxon>
        <taxon>Saccharomycetaceae</taxon>
        <taxon>Vanderwaltozyma</taxon>
    </lineage>
</organism>
<keyword evidence="1" id="KW-0472">Membrane</keyword>
<dbReference type="RefSeq" id="XP_001645479.1">
    <property type="nucleotide sequence ID" value="XM_001645429.1"/>
</dbReference>
<dbReference type="InterPro" id="IPR009305">
    <property type="entry name" value="Mpo1-like"/>
</dbReference>
<feature type="transmembrane region" description="Helical" evidence="1">
    <location>
        <begin position="128"/>
        <end position="152"/>
    </location>
</feature>
<feature type="transmembrane region" description="Helical" evidence="1">
    <location>
        <begin position="99"/>
        <end position="116"/>
    </location>
</feature>
<protein>
    <recommendedName>
        <fullName evidence="4">DUF962 domain-containing protein</fullName>
    </recommendedName>
</protein>
<dbReference type="eggNOG" id="KOG3292">
    <property type="taxonomic scope" value="Eukaryota"/>
</dbReference>
<dbReference type="HOGENOM" id="CLU_081702_2_0_1"/>
<keyword evidence="3" id="KW-1185">Reference proteome</keyword>
<evidence type="ECO:0008006" key="4">
    <source>
        <dbReference type="Google" id="ProtNLM"/>
    </source>
</evidence>
<dbReference type="AlphaFoldDB" id="A7TJH1"/>
<dbReference type="GO" id="GO:0001561">
    <property type="term" value="P:fatty acid alpha-oxidation"/>
    <property type="evidence" value="ECO:0007669"/>
    <property type="project" value="EnsemblFungi"/>
</dbReference>
<feature type="transmembrane region" description="Helical" evidence="1">
    <location>
        <begin position="21"/>
        <end position="43"/>
    </location>
</feature>
<evidence type="ECO:0000256" key="1">
    <source>
        <dbReference type="SAM" id="Phobius"/>
    </source>
</evidence>
<dbReference type="GO" id="GO:0046521">
    <property type="term" value="P:sphingoid catabolic process"/>
    <property type="evidence" value="ECO:0007669"/>
    <property type="project" value="EnsemblFungi"/>
</dbReference>
<proteinExistence type="predicted"/>
<dbReference type="EMBL" id="DS480401">
    <property type="protein sequence ID" value="EDO17621.1"/>
    <property type="molecule type" value="Genomic_DNA"/>
</dbReference>
<dbReference type="FunCoup" id="A7TJH1">
    <property type="interactions" value="151"/>
</dbReference>
<dbReference type="PhylomeDB" id="A7TJH1"/>
<dbReference type="GO" id="GO:0102672">
    <property type="term" value="F:fatty acid alpha-dioxygenase activity"/>
    <property type="evidence" value="ECO:0007669"/>
    <property type="project" value="EnsemblFungi"/>
</dbReference>
<evidence type="ECO:0000313" key="3">
    <source>
        <dbReference type="Proteomes" id="UP000000267"/>
    </source>
</evidence>
<dbReference type="KEGG" id="vpo:Kpol_1061p46"/>
<reference evidence="2 3" key="1">
    <citation type="journal article" date="2007" name="Proc. Natl. Acad. Sci. U.S.A.">
        <title>Independent sorting-out of thousands of duplicated gene pairs in two yeast species descended from a whole-genome duplication.</title>
        <authorList>
            <person name="Scannell D.R."/>
            <person name="Frank A.C."/>
            <person name="Conant G.C."/>
            <person name="Byrne K.P."/>
            <person name="Woolfit M."/>
            <person name="Wolfe K.H."/>
        </authorList>
    </citation>
    <scope>NUCLEOTIDE SEQUENCE [LARGE SCALE GENOMIC DNA]</scope>
    <source>
        <strain evidence="3">ATCC 22028 / DSM 70294 / BCRC 21397 / CBS 2163 / NBRC 10782 / NRRL Y-8283 / UCD 57-17</strain>
    </source>
</reference>
<sequence>MLDLLNLRKQLGFYKRYHQNVVNVTIHSFFVPTIFVTSCMMLNRVKLGSTGITLGHVLMVTYAFYYFLLHRLVGLLASTVIFVMNYFIQNNSIDFKFEIGLWLLSWAFQFMGHGVFEGNRPALFDNLVQSLVLAPYFILFEFLFVLGFCNELQLQLKRDMKK</sequence>
<keyword evidence="1" id="KW-0812">Transmembrane</keyword>
<dbReference type="Proteomes" id="UP000000267">
    <property type="component" value="Unassembled WGS sequence"/>
</dbReference>
<dbReference type="GeneID" id="5545855"/>
<dbReference type="InParanoid" id="A7TJH1"/>